<accession>A0A0U1QUD9</accession>
<protein>
    <submittedName>
        <fullName evidence="1">Uncharacterized protein</fullName>
    </submittedName>
</protein>
<dbReference type="KEGG" id="ypi:YpsIP31758_0618"/>
<evidence type="ECO:0000313" key="2">
    <source>
        <dbReference type="Proteomes" id="UP000002412"/>
    </source>
</evidence>
<sequence>MSIEEKSFSPYFYVKYIFTNNHAITIDLLNVIYTLINFQGTCY</sequence>
<name>A0A0U1QUD9_YERP3</name>
<dbReference type="AlphaFoldDB" id="A0A0U1QUD9"/>
<dbReference type="HOGENOM" id="CLU_3260168_0_0_6"/>
<evidence type="ECO:0000313" key="1">
    <source>
        <dbReference type="EMBL" id="ABS46043.1"/>
    </source>
</evidence>
<organism evidence="1 2">
    <name type="scientific">Yersinia pseudotuberculosis serotype O:1b (strain IP 31758)</name>
    <dbReference type="NCBI Taxonomy" id="349747"/>
    <lineage>
        <taxon>Bacteria</taxon>
        <taxon>Pseudomonadati</taxon>
        <taxon>Pseudomonadota</taxon>
        <taxon>Gammaproteobacteria</taxon>
        <taxon>Enterobacterales</taxon>
        <taxon>Yersiniaceae</taxon>
        <taxon>Yersinia</taxon>
    </lineage>
</organism>
<gene>
    <name evidence="1" type="ordered locus">YpsIP31758_0618</name>
</gene>
<dbReference type="Proteomes" id="UP000002412">
    <property type="component" value="Chromosome"/>
</dbReference>
<reference evidence="1 2" key="1">
    <citation type="journal article" date="2007" name="PLoS Genet.">
        <title>The complete genome sequence of Yersinia pseudotuberculosis IP31758, the causative agent of Far East scarlet-like fever.</title>
        <authorList>
            <person name="Eppinger M."/>
            <person name="Rosovitz M.J."/>
            <person name="Fricke W.F."/>
            <person name="Rasko D.A."/>
            <person name="Kokorina G."/>
            <person name="Fayolle C."/>
            <person name="Lindler L.E."/>
            <person name="Carniel E."/>
            <person name="Ravel J."/>
        </authorList>
    </citation>
    <scope>NUCLEOTIDE SEQUENCE [LARGE SCALE GENOMIC DNA]</scope>
    <source>
        <strain evidence="1 2">IP 31758</strain>
    </source>
</reference>
<proteinExistence type="predicted"/>
<dbReference type="EMBL" id="CP000720">
    <property type="protein sequence ID" value="ABS46043.1"/>
    <property type="molecule type" value="Genomic_DNA"/>
</dbReference>